<dbReference type="SUPFAM" id="SSF52540">
    <property type="entry name" value="P-loop containing nucleoside triphosphate hydrolases"/>
    <property type="match status" value="1"/>
</dbReference>
<dbReference type="AlphaFoldDB" id="A0A0C3I939"/>
<keyword evidence="3" id="KW-1185">Reference proteome</keyword>
<dbReference type="InterPro" id="IPR027417">
    <property type="entry name" value="P-loop_NTPase"/>
</dbReference>
<proteinExistence type="predicted"/>
<reference evidence="2 3" key="1">
    <citation type="submission" date="2014-04" db="EMBL/GenBank/DDBJ databases">
        <authorList>
            <consortium name="DOE Joint Genome Institute"/>
            <person name="Kuo A."/>
            <person name="Kohler A."/>
            <person name="Costa M.D."/>
            <person name="Nagy L.G."/>
            <person name="Floudas D."/>
            <person name="Copeland A."/>
            <person name="Barry K.W."/>
            <person name="Cichocki N."/>
            <person name="Veneault-Fourrey C."/>
            <person name="LaButti K."/>
            <person name="Lindquist E.A."/>
            <person name="Lipzen A."/>
            <person name="Lundell T."/>
            <person name="Morin E."/>
            <person name="Murat C."/>
            <person name="Sun H."/>
            <person name="Tunlid A."/>
            <person name="Henrissat B."/>
            <person name="Grigoriev I.V."/>
            <person name="Hibbett D.S."/>
            <person name="Martin F."/>
            <person name="Nordberg H.P."/>
            <person name="Cantor M.N."/>
            <person name="Hua S.X."/>
        </authorList>
    </citation>
    <scope>NUCLEOTIDE SEQUENCE [LARGE SCALE GENOMIC DNA]</scope>
    <source>
        <strain evidence="2 3">Marx 270</strain>
    </source>
</reference>
<name>A0A0C3I939_PISTI</name>
<gene>
    <name evidence="2" type="ORF">M404DRAFT_170753</name>
</gene>
<evidence type="ECO:0000313" key="3">
    <source>
        <dbReference type="Proteomes" id="UP000054217"/>
    </source>
</evidence>
<dbReference type="InParanoid" id="A0A0C3I939"/>
<dbReference type="HOGENOM" id="CLU_001103_19_3_1"/>
<dbReference type="Pfam" id="PF00271">
    <property type="entry name" value="Helicase_C"/>
    <property type="match status" value="1"/>
</dbReference>
<sequence length="149" mass="17211">MFLIPPGFKVNDPPPPKFLIFFDNISDSISVACILRRQLPCELREKIRWFNADMSMAYKEEELGKLISGETWGLCTTTSFGMGMDVPDILLVIQWRTTCKIAALWQRFGRAARDKRLTGTALLFAEKEYFNDERAAKAARKVKREEMRK</sequence>
<dbReference type="Gene3D" id="3.40.50.300">
    <property type="entry name" value="P-loop containing nucleotide triphosphate hydrolases"/>
    <property type="match status" value="1"/>
</dbReference>
<accession>A0A0C3I939</accession>
<dbReference type="SMART" id="SM00490">
    <property type="entry name" value="HELICc"/>
    <property type="match status" value="1"/>
</dbReference>
<reference evidence="3" key="2">
    <citation type="submission" date="2015-01" db="EMBL/GenBank/DDBJ databases">
        <title>Evolutionary Origins and Diversification of the Mycorrhizal Mutualists.</title>
        <authorList>
            <consortium name="DOE Joint Genome Institute"/>
            <consortium name="Mycorrhizal Genomics Consortium"/>
            <person name="Kohler A."/>
            <person name="Kuo A."/>
            <person name="Nagy L.G."/>
            <person name="Floudas D."/>
            <person name="Copeland A."/>
            <person name="Barry K.W."/>
            <person name="Cichocki N."/>
            <person name="Veneault-Fourrey C."/>
            <person name="LaButti K."/>
            <person name="Lindquist E.A."/>
            <person name="Lipzen A."/>
            <person name="Lundell T."/>
            <person name="Morin E."/>
            <person name="Murat C."/>
            <person name="Riley R."/>
            <person name="Ohm R."/>
            <person name="Sun H."/>
            <person name="Tunlid A."/>
            <person name="Henrissat B."/>
            <person name="Grigoriev I.V."/>
            <person name="Hibbett D.S."/>
            <person name="Martin F."/>
        </authorList>
    </citation>
    <scope>NUCLEOTIDE SEQUENCE [LARGE SCALE GENOMIC DNA]</scope>
    <source>
        <strain evidence="3">Marx 270</strain>
    </source>
</reference>
<dbReference type="OrthoDB" id="10261556at2759"/>
<dbReference type="Proteomes" id="UP000054217">
    <property type="component" value="Unassembled WGS sequence"/>
</dbReference>
<evidence type="ECO:0000259" key="1">
    <source>
        <dbReference type="PROSITE" id="PS51194"/>
    </source>
</evidence>
<feature type="domain" description="Helicase C-terminal" evidence="1">
    <location>
        <begin position="2"/>
        <end position="149"/>
    </location>
</feature>
<evidence type="ECO:0000313" key="2">
    <source>
        <dbReference type="EMBL" id="KIN93627.1"/>
    </source>
</evidence>
<organism evidence="2 3">
    <name type="scientific">Pisolithus tinctorius Marx 270</name>
    <dbReference type="NCBI Taxonomy" id="870435"/>
    <lineage>
        <taxon>Eukaryota</taxon>
        <taxon>Fungi</taxon>
        <taxon>Dikarya</taxon>
        <taxon>Basidiomycota</taxon>
        <taxon>Agaricomycotina</taxon>
        <taxon>Agaricomycetes</taxon>
        <taxon>Agaricomycetidae</taxon>
        <taxon>Boletales</taxon>
        <taxon>Sclerodermatineae</taxon>
        <taxon>Pisolithaceae</taxon>
        <taxon>Pisolithus</taxon>
    </lineage>
</organism>
<feature type="non-terminal residue" evidence="2">
    <location>
        <position position="149"/>
    </location>
</feature>
<dbReference type="EMBL" id="KN832150">
    <property type="protein sequence ID" value="KIN93627.1"/>
    <property type="molecule type" value="Genomic_DNA"/>
</dbReference>
<dbReference type="PROSITE" id="PS51194">
    <property type="entry name" value="HELICASE_CTER"/>
    <property type="match status" value="1"/>
</dbReference>
<dbReference type="InterPro" id="IPR001650">
    <property type="entry name" value="Helicase_C-like"/>
</dbReference>
<protein>
    <recommendedName>
        <fullName evidence="1">Helicase C-terminal domain-containing protein</fullName>
    </recommendedName>
</protein>